<reference evidence="4" key="1">
    <citation type="journal article" date="2019" name="Int. J. Syst. Evol. Microbiol.">
        <title>The Global Catalogue of Microorganisms (GCM) 10K type strain sequencing project: providing services to taxonomists for standard genome sequencing and annotation.</title>
        <authorList>
            <consortium name="The Broad Institute Genomics Platform"/>
            <consortium name="The Broad Institute Genome Sequencing Center for Infectious Disease"/>
            <person name="Wu L."/>
            <person name="Ma J."/>
        </authorList>
    </citation>
    <scope>NUCLEOTIDE SEQUENCE [LARGE SCALE GENOMIC DNA]</scope>
    <source>
        <strain evidence="4">ZS-35-S2</strain>
    </source>
</reference>
<dbReference type="RefSeq" id="WP_209736924.1">
    <property type="nucleotide sequence ID" value="NZ_CP072611.1"/>
</dbReference>
<protein>
    <recommendedName>
        <fullName evidence="2">Response regulatory domain-containing protein</fullName>
    </recommendedName>
</protein>
<dbReference type="InterPro" id="IPR001789">
    <property type="entry name" value="Sig_transdc_resp-reg_receiver"/>
</dbReference>
<keyword evidence="1" id="KW-0597">Phosphoprotein</keyword>
<dbReference type="EMBL" id="JBHUIJ010000008">
    <property type="protein sequence ID" value="MFD2237307.1"/>
    <property type="molecule type" value="Genomic_DNA"/>
</dbReference>
<feature type="modified residue" description="4-aspartylphosphate" evidence="1">
    <location>
        <position position="50"/>
    </location>
</feature>
<dbReference type="Gene3D" id="3.40.50.2300">
    <property type="match status" value="1"/>
</dbReference>
<evidence type="ECO:0000313" key="3">
    <source>
        <dbReference type="EMBL" id="MFD2237307.1"/>
    </source>
</evidence>
<gene>
    <name evidence="3" type="ORF">ACFSKQ_07480</name>
</gene>
<name>A0ABW5CL24_9HYPH</name>
<comment type="caution">
    <text evidence="3">The sequence shown here is derived from an EMBL/GenBank/DDBJ whole genome shotgun (WGS) entry which is preliminary data.</text>
</comment>
<evidence type="ECO:0000313" key="4">
    <source>
        <dbReference type="Proteomes" id="UP001597371"/>
    </source>
</evidence>
<proteinExistence type="predicted"/>
<dbReference type="SUPFAM" id="SSF52172">
    <property type="entry name" value="CheY-like"/>
    <property type="match status" value="1"/>
</dbReference>
<sequence>MRILILEDEPLIAMDLEDIVTGAGAECVVASTVRGGLARVAEGVDFAMLDYNLGCPQNNSLPVALDLMARGIPFCFVSGSLAELPARFDAVPRISKPFRPREIEAVLPAAA</sequence>
<organism evidence="3 4">
    <name type="scientific">Aureimonas populi</name>
    <dbReference type="NCBI Taxonomy" id="1701758"/>
    <lineage>
        <taxon>Bacteria</taxon>
        <taxon>Pseudomonadati</taxon>
        <taxon>Pseudomonadota</taxon>
        <taxon>Alphaproteobacteria</taxon>
        <taxon>Hyphomicrobiales</taxon>
        <taxon>Aurantimonadaceae</taxon>
        <taxon>Aureimonas</taxon>
    </lineage>
</organism>
<evidence type="ECO:0000256" key="1">
    <source>
        <dbReference type="PROSITE-ProRule" id="PRU00169"/>
    </source>
</evidence>
<evidence type="ECO:0000259" key="2">
    <source>
        <dbReference type="PROSITE" id="PS50110"/>
    </source>
</evidence>
<dbReference type="Proteomes" id="UP001597371">
    <property type="component" value="Unassembled WGS sequence"/>
</dbReference>
<accession>A0ABW5CL24</accession>
<dbReference type="PROSITE" id="PS50110">
    <property type="entry name" value="RESPONSE_REGULATORY"/>
    <property type="match status" value="1"/>
</dbReference>
<keyword evidence="4" id="KW-1185">Reference proteome</keyword>
<dbReference type="InterPro" id="IPR011006">
    <property type="entry name" value="CheY-like_superfamily"/>
</dbReference>
<feature type="domain" description="Response regulatory" evidence="2">
    <location>
        <begin position="2"/>
        <end position="111"/>
    </location>
</feature>